<dbReference type="PANTHER" id="PTHR22744">
    <property type="entry name" value="HELIX LOOP HELIX PROTEIN 21-RELATED"/>
    <property type="match status" value="1"/>
</dbReference>
<keyword evidence="3" id="KW-1185">Reference proteome</keyword>
<evidence type="ECO:0000259" key="1">
    <source>
        <dbReference type="PROSITE" id="PS50097"/>
    </source>
</evidence>
<proteinExistence type="predicted"/>
<comment type="caution">
    <text evidence="2">The sequence shown here is derived from an EMBL/GenBank/DDBJ whole genome shotgun (WGS) entry which is preliminary data.</text>
</comment>
<protein>
    <recommendedName>
        <fullName evidence="1">BTB domain-containing protein</fullName>
    </recommendedName>
</protein>
<accession>A0ABD0LSL1</accession>
<dbReference type="EMBL" id="JACVVK020000027">
    <property type="protein sequence ID" value="KAK7502168.1"/>
    <property type="molecule type" value="Genomic_DNA"/>
</dbReference>
<sequence>MMNRPEVANPFSAADPISDLALVVEGKKLHVHKMILATSSPVFKAMFFPESSTDCKGKDAATELPLPGKNYDDVVNFLLQLYPKYNITSRITDKNLEEVMALADEYQVDFVLDKCEEFIQLSLSEELTVDKKLKYLWLCVTHRRRKYRDSIVVYIIDENLKDLRRSRYFWLLPKAEQNFIIRKRCEDLDDLQASVASFIPMIHAAFSEDERPCPCADEFGRRTQPEDQNRLCRHCISSVASAKFNMFP</sequence>
<feature type="domain" description="BTB" evidence="1">
    <location>
        <begin position="18"/>
        <end position="78"/>
    </location>
</feature>
<dbReference type="PANTHER" id="PTHR22744:SF17">
    <property type="entry name" value="BTB DOMAIN-CONTAINING PROTEIN"/>
    <property type="match status" value="1"/>
</dbReference>
<dbReference type="PROSITE" id="PS50097">
    <property type="entry name" value="BTB"/>
    <property type="match status" value="1"/>
</dbReference>
<gene>
    <name evidence="2" type="ORF">BaRGS_00006532</name>
</gene>
<dbReference type="CDD" id="cd18186">
    <property type="entry name" value="BTB_POZ_ZBTB_KLHL-like"/>
    <property type="match status" value="1"/>
</dbReference>
<dbReference type="AlphaFoldDB" id="A0ABD0LSL1"/>
<reference evidence="2 3" key="1">
    <citation type="journal article" date="2023" name="Sci. Data">
        <title>Genome assembly of the Korean intertidal mud-creeper Batillaria attramentaria.</title>
        <authorList>
            <person name="Patra A.K."/>
            <person name="Ho P.T."/>
            <person name="Jun S."/>
            <person name="Lee S.J."/>
            <person name="Kim Y."/>
            <person name="Won Y.J."/>
        </authorList>
    </citation>
    <scope>NUCLEOTIDE SEQUENCE [LARGE SCALE GENOMIC DNA]</scope>
    <source>
        <strain evidence="2">Wonlab-2016</strain>
    </source>
</reference>
<dbReference type="InterPro" id="IPR011333">
    <property type="entry name" value="SKP1/BTB/POZ_sf"/>
</dbReference>
<name>A0ABD0LSL1_9CAEN</name>
<organism evidence="2 3">
    <name type="scientific">Batillaria attramentaria</name>
    <dbReference type="NCBI Taxonomy" id="370345"/>
    <lineage>
        <taxon>Eukaryota</taxon>
        <taxon>Metazoa</taxon>
        <taxon>Spiralia</taxon>
        <taxon>Lophotrochozoa</taxon>
        <taxon>Mollusca</taxon>
        <taxon>Gastropoda</taxon>
        <taxon>Caenogastropoda</taxon>
        <taxon>Sorbeoconcha</taxon>
        <taxon>Cerithioidea</taxon>
        <taxon>Batillariidae</taxon>
        <taxon>Batillaria</taxon>
    </lineage>
</organism>
<dbReference type="Gene3D" id="3.30.710.10">
    <property type="entry name" value="Potassium Channel Kv1.1, Chain A"/>
    <property type="match status" value="1"/>
</dbReference>
<dbReference type="SUPFAM" id="SSF54695">
    <property type="entry name" value="POZ domain"/>
    <property type="match status" value="1"/>
</dbReference>
<dbReference type="Proteomes" id="UP001519460">
    <property type="component" value="Unassembled WGS sequence"/>
</dbReference>
<dbReference type="Pfam" id="PF00651">
    <property type="entry name" value="BTB"/>
    <property type="match status" value="1"/>
</dbReference>
<evidence type="ECO:0000313" key="3">
    <source>
        <dbReference type="Proteomes" id="UP001519460"/>
    </source>
</evidence>
<dbReference type="SMART" id="SM00225">
    <property type="entry name" value="BTB"/>
    <property type="match status" value="1"/>
</dbReference>
<evidence type="ECO:0000313" key="2">
    <source>
        <dbReference type="EMBL" id="KAK7502168.1"/>
    </source>
</evidence>
<dbReference type="InterPro" id="IPR000210">
    <property type="entry name" value="BTB/POZ_dom"/>
</dbReference>